<feature type="compositionally biased region" description="Basic and acidic residues" evidence="1">
    <location>
        <begin position="55"/>
        <end position="70"/>
    </location>
</feature>
<protein>
    <submittedName>
        <fullName evidence="2">Uncharacterized protein</fullName>
    </submittedName>
</protein>
<evidence type="ECO:0000256" key="1">
    <source>
        <dbReference type="SAM" id="MobiDB-lite"/>
    </source>
</evidence>
<sequence length="108" mass="12311">MHLFFLLLTENREYHSHQDPADHSPHPNYLSEKKGPSRKFYNLVNITPHGPSPGKKRECDQRNPGPEKESGPFSPMPFCYNTIPLLSPCKKIQWSCNGLFSCSSVLLL</sequence>
<comment type="caution">
    <text evidence="2">The sequence shown here is derived from an EMBL/GenBank/DDBJ whole genome shotgun (WGS) entry which is preliminary data.</text>
</comment>
<evidence type="ECO:0000313" key="3">
    <source>
        <dbReference type="Proteomes" id="UP000499080"/>
    </source>
</evidence>
<gene>
    <name evidence="2" type="ORF">AVEN_27402_1</name>
</gene>
<organism evidence="2 3">
    <name type="scientific">Araneus ventricosus</name>
    <name type="common">Orbweaver spider</name>
    <name type="synonym">Epeira ventricosa</name>
    <dbReference type="NCBI Taxonomy" id="182803"/>
    <lineage>
        <taxon>Eukaryota</taxon>
        <taxon>Metazoa</taxon>
        <taxon>Ecdysozoa</taxon>
        <taxon>Arthropoda</taxon>
        <taxon>Chelicerata</taxon>
        <taxon>Arachnida</taxon>
        <taxon>Araneae</taxon>
        <taxon>Araneomorphae</taxon>
        <taxon>Entelegynae</taxon>
        <taxon>Araneoidea</taxon>
        <taxon>Araneidae</taxon>
        <taxon>Araneus</taxon>
    </lineage>
</organism>
<dbReference type="AlphaFoldDB" id="A0A4Y2NPF8"/>
<feature type="region of interest" description="Disordered" evidence="1">
    <location>
        <begin position="15"/>
        <end position="74"/>
    </location>
</feature>
<evidence type="ECO:0000313" key="2">
    <source>
        <dbReference type="EMBL" id="GBN39907.1"/>
    </source>
</evidence>
<reference evidence="2 3" key="1">
    <citation type="journal article" date="2019" name="Sci. Rep.">
        <title>Orb-weaving spider Araneus ventricosus genome elucidates the spidroin gene catalogue.</title>
        <authorList>
            <person name="Kono N."/>
            <person name="Nakamura H."/>
            <person name="Ohtoshi R."/>
            <person name="Moran D.A.P."/>
            <person name="Shinohara A."/>
            <person name="Yoshida Y."/>
            <person name="Fujiwara M."/>
            <person name="Mori M."/>
            <person name="Tomita M."/>
            <person name="Arakawa K."/>
        </authorList>
    </citation>
    <scope>NUCLEOTIDE SEQUENCE [LARGE SCALE GENOMIC DNA]</scope>
</reference>
<name>A0A4Y2NPF8_ARAVE</name>
<proteinExistence type="predicted"/>
<dbReference type="EMBL" id="BGPR01009419">
    <property type="protein sequence ID" value="GBN39907.1"/>
    <property type="molecule type" value="Genomic_DNA"/>
</dbReference>
<dbReference type="Proteomes" id="UP000499080">
    <property type="component" value="Unassembled WGS sequence"/>
</dbReference>
<feature type="compositionally biased region" description="Basic and acidic residues" evidence="1">
    <location>
        <begin position="15"/>
        <end position="35"/>
    </location>
</feature>
<accession>A0A4Y2NPF8</accession>
<keyword evidence="3" id="KW-1185">Reference proteome</keyword>